<evidence type="ECO:0000256" key="5">
    <source>
        <dbReference type="ARBA" id="ARBA00022763"/>
    </source>
</evidence>
<comment type="similarity">
    <text evidence="2 9">Belongs to the RecN family.</text>
</comment>
<dbReference type="EMBL" id="DWWL01000076">
    <property type="protein sequence ID" value="HJC48691.1"/>
    <property type="molecule type" value="Genomic_DNA"/>
</dbReference>
<evidence type="ECO:0000256" key="2">
    <source>
        <dbReference type="ARBA" id="ARBA00009441"/>
    </source>
</evidence>
<proteinExistence type="inferred from homology"/>
<dbReference type="Pfam" id="PF02463">
    <property type="entry name" value="SMC_N"/>
    <property type="match status" value="1"/>
</dbReference>
<protein>
    <recommendedName>
        <fullName evidence="3 9">DNA repair protein RecN</fullName>
    </recommendedName>
    <alternativeName>
        <fullName evidence="8 9">Recombination protein N</fullName>
    </alternativeName>
</protein>
<dbReference type="Gene3D" id="3.40.50.300">
    <property type="entry name" value="P-loop containing nucleotide triphosphate hydrolases"/>
    <property type="match status" value="2"/>
</dbReference>
<evidence type="ECO:0000256" key="9">
    <source>
        <dbReference type="PIRNR" id="PIRNR003128"/>
    </source>
</evidence>
<dbReference type="Proteomes" id="UP000823883">
    <property type="component" value="Unassembled WGS sequence"/>
</dbReference>
<dbReference type="GO" id="GO:0009432">
    <property type="term" value="P:SOS response"/>
    <property type="evidence" value="ECO:0007669"/>
    <property type="project" value="TreeGrafter"/>
</dbReference>
<dbReference type="GO" id="GO:0043590">
    <property type="term" value="C:bacterial nucleoid"/>
    <property type="evidence" value="ECO:0007669"/>
    <property type="project" value="TreeGrafter"/>
</dbReference>
<dbReference type="CDD" id="cd03241">
    <property type="entry name" value="ABC_RecN"/>
    <property type="match status" value="2"/>
</dbReference>
<dbReference type="InterPro" id="IPR003395">
    <property type="entry name" value="RecF/RecN/SMC_N"/>
</dbReference>
<evidence type="ECO:0000256" key="3">
    <source>
        <dbReference type="ARBA" id="ARBA00021315"/>
    </source>
</evidence>
<evidence type="ECO:0000256" key="1">
    <source>
        <dbReference type="ARBA" id="ARBA00003618"/>
    </source>
</evidence>
<dbReference type="FunFam" id="3.40.50.300:FF:000356">
    <property type="entry name" value="DNA repair protein RecN"/>
    <property type="match status" value="1"/>
</dbReference>
<dbReference type="PANTHER" id="PTHR11059">
    <property type="entry name" value="DNA REPAIR PROTEIN RECN"/>
    <property type="match status" value="1"/>
</dbReference>
<dbReference type="InterPro" id="IPR004604">
    <property type="entry name" value="DNA_recomb/repair_RecN"/>
</dbReference>
<dbReference type="GO" id="GO:0006310">
    <property type="term" value="P:DNA recombination"/>
    <property type="evidence" value="ECO:0007669"/>
    <property type="project" value="InterPro"/>
</dbReference>
<dbReference type="GO" id="GO:0006302">
    <property type="term" value="P:double-strand break repair"/>
    <property type="evidence" value="ECO:0007669"/>
    <property type="project" value="InterPro"/>
</dbReference>
<evidence type="ECO:0000256" key="8">
    <source>
        <dbReference type="ARBA" id="ARBA00033408"/>
    </source>
</evidence>
<keyword evidence="4" id="KW-0547">Nucleotide-binding</keyword>
<dbReference type="SUPFAM" id="SSF52540">
    <property type="entry name" value="P-loop containing nucleoside triphosphate hydrolases"/>
    <property type="match status" value="1"/>
</dbReference>
<reference evidence="12" key="2">
    <citation type="submission" date="2021-04" db="EMBL/GenBank/DDBJ databases">
        <authorList>
            <person name="Gilroy R."/>
        </authorList>
    </citation>
    <scope>NUCLEOTIDE SEQUENCE</scope>
    <source>
        <strain evidence="12">CHK183-5548</strain>
    </source>
</reference>
<comment type="caution">
    <text evidence="12">The sequence shown here is derived from an EMBL/GenBank/DDBJ whole genome shotgun (WGS) entry which is preliminary data.</text>
</comment>
<name>A0A9D2T7Y5_9FIRM</name>
<evidence type="ECO:0000256" key="10">
    <source>
        <dbReference type="SAM" id="Coils"/>
    </source>
</evidence>
<accession>A0A9D2T7Y5</accession>
<dbReference type="NCBIfam" id="TIGR00634">
    <property type="entry name" value="recN"/>
    <property type="match status" value="1"/>
</dbReference>
<evidence type="ECO:0000313" key="12">
    <source>
        <dbReference type="EMBL" id="HJC48691.1"/>
    </source>
</evidence>
<dbReference type="PIRSF" id="PIRSF003128">
    <property type="entry name" value="RecN"/>
    <property type="match status" value="1"/>
</dbReference>
<keyword evidence="5 9" id="KW-0227">DNA damage</keyword>
<evidence type="ECO:0000256" key="4">
    <source>
        <dbReference type="ARBA" id="ARBA00022741"/>
    </source>
</evidence>
<gene>
    <name evidence="12" type="primary">recN</name>
    <name evidence="12" type="ORF">IAA04_11620</name>
</gene>
<comment type="function">
    <text evidence="1 9">May be involved in recombinational repair of damaged DNA.</text>
</comment>
<dbReference type="PANTHER" id="PTHR11059:SF0">
    <property type="entry name" value="DNA REPAIR PROTEIN RECN"/>
    <property type="match status" value="1"/>
</dbReference>
<feature type="coiled-coil region" evidence="10">
    <location>
        <begin position="241"/>
        <end position="275"/>
    </location>
</feature>
<evidence type="ECO:0000256" key="7">
    <source>
        <dbReference type="ARBA" id="ARBA00023204"/>
    </source>
</evidence>
<sequence length="557" mass="62254">MLLELHVRNLALIERADVEFGEGLNILTGETGSGKSIFMGSVNMALGGKVPRDMVRKGAEYAYIELIFSVDEEKGKVLREMGVSPDGDGILIISRKIMPSRSVSRINDETVTLGRLREITGLLLDIHGQHEHQSLLYKSKHLEILDCFAGADRLKKQLAEEYRRYCSLAEAAEQFRTDEETRRREADFLRFEVDEIEAAALKPGEEEELSRAYRRFMGSRKIVEALSAAYAAVTAVDVGEARKGVERAAEYEEELEKLKDQLFDAEAILSDVAHEINSYLDNMVFDEEEFHRVEERLDLIHGLEAKYGAGTEAVLQALEEKKERLNELENYDALKQKAEQELEASRKQLDELCGELSGLRRKAASGLAERIKKSLLDLNFLDVEFEIAFRKLDRYTAHGYDEVEFLISTNPGESVKPLGMVASGGELSRIMLAIKTVLADTDDVPTLIFDEIDTGISGRTAQKVSEKLAVISGSRQVICITHLPQIAAMADCHFEMAKEPKDAKTVTTIRRLSGEQETVELARLLGGAEITGAVLQNAREMKELAEQTKAQVRKNAE</sequence>
<keyword evidence="10" id="KW-0175">Coiled coil</keyword>
<feature type="coiled-coil region" evidence="10">
    <location>
        <begin position="308"/>
        <end position="362"/>
    </location>
</feature>
<feature type="domain" description="RecF/RecN/SMC N-terminal" evidence="11">
    <location>
        <begin position="7"/>
        <end position="500"/>
    </location>
</feature>
<keyword evidence="7 9" id="KW-0234">DNA repair</keyword>
<organism evidence="12 13">
    <name type="scientific">Candidatus Lachnoclostridium pullistercoris</name>
    <dbReference type="NCBI Taxonomy" id="2838632"/>
    <lineage>
        <taxon>Bacteria</taxon>
        <taxon>Bacillati</taxon>
        <taxon>Bacillota</taxon>
        <taxon>Clostridia</taxon>
        <taxon>Lachnospirales</taxon>
        <taxon>Lachnospiraceae</taxon>
    </lineage>
</organism>
<reference evidence="12" key="1">
    <citation type="journal article" date="2021" name="PeerJ">
        <title>Extensive microbial diversity within the chicken gut microbiome revealed by metagenomics and culture.</title>
        <authorList>
            <person name="Gilroy R."/>
            <person name="Ravi A."/>
            <person name="Getino M."/>
            <person name="Pursley I."/>
            <person name="Horton D.L."/>
            <person name="Alikhan N.F."/>
            <person name="Baker D."/>
            <person name="Gharbi K."/>
            <person name="Hall N."/>
            <person name="Watson M."/>
            <person name="Adriaenssens E.M."/>
            <person name="Foster-Nyarko E."/>
            <person name="Jarju S."/>
            <person name="Secka A."/>
            <person name="Antonio M."/>
            <person name="Oren A."/>
            <person name="Chaudhuri R.R."/>
            <person name="La Ragione R."/>
            <person name="Hildebrand F."/>
            <person name="Pallen M.J."/>
        </authorList>
    </citation>
    <scope>NUCLEOTIDE SEQUENCE</scope>
    <source>
        <strain evidence="12">CHK183-5548</strain>
    </source>
</reference>
<evidence type="ECO:0000313" key="13">
    <source>
        <dbReference type="Proteomes" id="UP000823883"/>
    </source>
</evidence>
<dbReference type="AlphaFoldDB" id="A0A9D2T7Y5"/>
<dbReference type="GO" id="GO:0005524">
    <property type="term" value="F:ATP binding"/>
    <property type="evidence" value="ECO:0007669"/>
    <property type="project" value="UniProtKB-KW"/>
</dbReference>
<evidence type="ECO:0000259" key="11">
    <source>
        <dbReference type="Pfam" id="PF02463"/>
    </source>
</evidence>
<keyword evidence="6" id="KW-0067">ATP-binding</keyword>
<dbReference type="GO" id="GO:0016887">
    <property type="term" value="F:ATP hydrolysis activity"/>
    <property type="evidence" value="ECO:0007669"/>
    <property type="project" value="InterPro"/>
</dbReference>
<dbReference type="InterPro" id="IPR027417">
    <property type="entry name" value="P-loop_NTPase"/>
</dbReference>
<evidence type="ECO:0000256" key="6">
    <source>
        <dbReference type="ARBA" id="ARBA00022840"/>
    </source>
</evidence>